<evidence type="ECO:0000256" key="2">
    <source>
        <dbReference type="ARBA" id="ARBA00022692"/>
    </source>
</evidence>
<evidence type="ECO:0000256" key="8">
    <source>
        <dbReference type="SAM" id="MobiDB-lite"/>
    </source>
</evidence>
<evidence type="ECO:0000256" key="3">
    <source>
        <dbReference type="ARBA" id="ARBA00022729"/>
    </source>
</evidence>
<name>A0A3Q2SWE7_FUNHE</name>
<protein>
    <submittedName>
        <fullName evidence="10">Interleukin-3 receptor class 2 subunit beta</fullName>
    </submittedName>
</protein>
<dbReference type="InterPro" id="IPR013783">
    <property type="entry name" value="Ig-like_fold"/>
</dbReference>
<feature type="region of interest" description="Disordered" evidence="8">
    <location>
        <begin position="546"/>
        <end position="567"/>
    </location>
</feature>
<feature type="region of interest" description="Disordered" evidence="8">
    <location>
        <begin position="584"/>
        <end position="646"/>
    </location>
</feature>
<dbReference type="PANTHER" id="PTHR23037:SF41">
    <property type="entry name" value="COLONY STIMULATING FACTOR 2 RECEPTOR, BETA, LOW-AFFINITY (GRANULOCYTE-MACROPHAGE) PRECURSOR"/>
    <property type="match status" value="1"/>
</dbReference>
<feature type="compositionally biased region" description="Polar residues" evidence="8">
    <location>
        <begin position="109"/>
        <end position="121"/>
    </location>
</feature>
<reference evidence="10" key="2">
    <citation type="submission" date="2025-09" db="UniProtKB">
        <authorList>
            <consortium name="Ensembl"/>
        </authorList>
    </citation>
    <scope>IDENTIFICATION</scope>
</reference>
<dbReference type="SUPFAM" id="SSF49265">
    <property type="entry name" value="Fibronectin type III"/>
    <property type="match status" value="4"/>
</dbReference>
<dbReference type="AlphaFoldDB" id="A0A3Q2SWE7"/>
<keyword evidence="5" id="KW-0472">Membrane</keyword>
<keyword evidence="11" id="KW-1185">Reference proteome</keyword>
<evidence type="ECO:0000256" key="4">
    <source>
        <dbReference type="ARBA" id="ARBA00022989"/>
    </source>
</evidence>
<dbReference type="STRING" id="8078.ENSFHEP00000004728"/>
<dbReference type="SMART" id="SM00060">
    <property type="entry name" value="FN3"/>
    <property type="match status" value="2"/>
</dbReference>
<keyword evidence="3" id="KW-0732">Signal</keyword>
<dbReference type="Gene3D" id="2.60.40.10">
    <property type="entry name" value="Immunoglobulins"/>
    <property type="match status" value="4"/>
</dbReference>
<proteinExistence type="predicted"/>
<dbReference type="Pfam" id="PF00041">
    <property type="entry name" value="fn3"/>
    <property type="match status" value="1"/>
</dbReference>
<dbReference type="Ensembl" id="ENSFHET00000008356.1">
    <property type="protein sequence ID" value="ENSFHEP00000004728.1"/>
    <property type="gene ID" value="ENSFHEG00000005640.1"/>
</dbReference>
<sequence>MSPWLRSLQCHNDYRSHVECKWKAPTNPTLQVWVKEASDRSSELCVPVEAENATEDGVVRCKYETPVFTMGINHTVFFTDNRTTSLCSSSQHTPQDLARHLRARPPGNLSVSEGSNGSRTLRWSSPYPPASSLNENLTYQLSFRAQAEDRWTIETVENTSLTVETQRMLPGRRYEARVRSRAGLGWWSEWSPVVVWRTADDLGQVPSLHCVLEGEKQVMCSWEVSRELARLITYQLAWRHNHTSQFERRCLNPAVTDDARGTEVRYSCPLTDVDPERLQLRLLPTHNAKTFVAHKHIRPDSPQRVKVREENGDWVVEWSAPATAPIVLFYQVWYYSAKHQGSSVQLNISDGSTCVTILGTSLIPLQDYEVKVRSLVAPGHGSSYEGIPSEWSNPVNWTSNEATWSVTKLIYFFSGLIAAAACLALYHTVPVCQKKVVSWVDSVPSPGKSKILSEIKSSPSPTLMQSERTFICSMPYLDNISTCSTDALLWSTDGTEKKCEDQDGSCWKCENFTSPADDVNNLDKSSMSFSGPYIFCQASGPMSVKVRQNEMSETSSDEAAPLVPAPCPPNDKDYVCLPGQTLSRSTEDLTSRGSSGPEWTDSPQQDQHRTNATLRPAQAEGLQPRFEEPTVKDQPSEYTSGPLPSWPQEGAKFGYCQLPAPFTAAPK</sequence>
<evidence type="ECO:0000313" key="10">
    <source>
        <dbReference type="Ensembl" id="ENSFHEP00000004728.1"/>
    </source>
</evidence>
<dbReference type="CDD" id="cd00063">
    <property type="entry name" value="FN3"/>
    <property type="match status" value="2"/>
</dbReference>
<feature type="compositionally biased region" description="Polar residues" evidence="8">
    <location>
        <begin position="601"/>
        <end position="613"/>
    </location>
</feature>
<dbReference type="PANTHER" id="PTHR23037">
    <property type="entry name" value="CYTOKINE RECEPTOR"/>
    <property type="match status" value="1"/>
</dbReference>
<feature type="domain" description="Fibronectin type-III" evidence="9">
    <location>
        <begin position="298"/>
        <end position="401"/>
    </location>
</feature>
<evidence type="ECO:0000313" key="11">
    <source>
        <dbReference type="Proteomes" id="UP000265000"/>
    </source>
</evidence>
<keyword evidence="7" id="KW-0325">Glycoprotein</keyword>
<accession>A0A3Q2SWE7</accession>
<evidence type="ECO:0000256" key="5">
    <source>
        <dbReference type="ARBA" id="ARBA00023136"/>
    </source>
</evidence>
<evidence type="ECO:0000259" key="9">
    <source>
        <dbReference type="PROSITE" id="PS50853"/>
    </source>
</evidence>
<dbReference type="PROSITE" id="PS50853">
    <property type="entry name" value="FN3"/>
    <property type="match status" value="2"/>
</dbReference>
<evidence type="ECO:0000256" key="1">
    <source>
        <dbReference type="ARBA" id="ARBA00004479"/>
    </source>
</evidence>
<dbReference type="GeneTree" id="ENSGT00940000156569"/>
<dbReference type="GO" id="GO:0004896">
    <property type="term" value="F:cytokine receptor activity"/>
    <property type="evidence" value="ECO:0007669"/>
    <property type="project" value="TreeGrafter"/>
</dbReference>
<reference evidence="10" key="1">
    <citation type="submission" date="2025-08" db="UniProtKB">
        <authorList>
            <consortium name="Ensembl"/>
        </authorList>
    </citation>
    <scope>IDENTIFICATION</scope>
</reference>
<comment type="subcellular location">
    <subcellularLocation>
        <location evidence="1">Membrane</location>
        <topology evidence="1">Single-pass type I membrane protein</topology>
    </subcellularLocation>
</comment>
<organism evidence="10 11">
    <name type="scientific">Fundulus heteroclitus</name>
    <name type="common">Killifish</name>
    <name type="synonym">Mummichog</name>
    <dbReference type="NCBI Taxonomy" id="8078"/>
    <lineage>
        <taxon>Eukaryota</taxon>
        <taxon>Metazoa</taxon>
        <taxon>Chordata</taxon>
        <taxon>Craniata</taxon>
        <taxon>Vertebrata</taxon>
        <taxon>Euteleostomi</taxon>
        <taxon>Actinopterygii</taxon>
        <taxon>Neopterygii</taxon>
        <taxon>Teleostei</taxon>
        <taxon>Neoteleostei</taxon>
        <taxon>Acanthomorphata</taxon>
        <taxon>Ovalentaria</taxon>
        <taxon>Atherinomorphae</taxon>
        <taxon>Cyprinodontiformes</taxon>
        <taxon>Fundulidae</taxon>
        <taxon>Fundulus</taxon>
    </lineage>
</organism>
<feature type="domain" description="Fibronectin type-III" evidence="9">
    <location>
        <begin position="105"/>
        <end position="201"/>
    </location>
</feature>
<keyword evidence="2" id="KW-0812">Transmembrane</keyword>
<keyword evidence="4" id="KW-1133">Transmembrane helix</keyword>
<dbReference type="GO" id="GO:0009897">
    <property type="term" value="C:external side of plasma membrane"/>
    <property type="evidence" value="ECO:0007669"/>
    <property type="project" value="TreeGrafter"/>
</dbReference>
<evidence type="ECO:0000256" key="6">
    <source>
        <dbReference type="ARBA" id="ARBA00023170"/>
    </source>
</evidence>
<dbReference type="InterPro" id="IPR003961">
    <property type="entry name" value="FN3_dom"/>
</dbReference>
<feature type="region of interest" description="Disordered" evidence="8">
    <location>
        <begin position="102"/>
        <end position="121"/>
    </location>
</feature>
<dbReference type="Proteomes" id="UP000265000">
    <property type="component" value="Unplaced"/>
</dbReference>
<keyword evidence="6" id="KW-0675">Receptor</keyword>
<feature type="compositionally biased region" description="Basic and acidic residues" evidence="8">
    <location>
        <begin position="625"/>
        <end position="635"/>
    </location>
</feature>
<dbReference type="InterPro" id="IPR036116">
    <property type="entry name" value="FN3_sf"/>
</dbReference>
<evidence type="ECO:0000256" key="7">
    <source>
        <dbReference type="ARBA" id="ARBA00023180"/>
    </source>
</evidence>